<gene>
    <name evidence="14" type="ORF">HA51_03625</name>
</gene>
<dbReference type="EC" id="2.7.13.3" evidence="3"/>
<dbReference type="SMART" id="SM00388">
    <property type="entry name" value="HisKA"/>
    <property type="match status" value="1"/>
</dbReference>
<evidence type="ECO:0000256" key="3">
    <source>
        <dbReference type="ARBA" id="ARBA00012438"/>
    </source>
</evidence>
<evidence type="ECO:0000256" key="9">
    <source>
        <dbReference type="ARBA" id="ARBA00023012"/>
    </source>
</evidence>
<evidence type="ECO:0000259" key="13">
    <source>
        <dbReference type="PROSITE" id="PS50885"/>
    </source>
</evidence>
<feature type="domain" description="Histidine kinase" evidence="12">
    <location>
        <begin position="272"/>
        <end position="484"/>
    </location>
</feature>
<proteinExistence type="predicted"/>
<dbReference type="Pfam" id="PF00512">
    <property type="entry name" value="HisKA"/>
    <property type="match status" value="1"/>
</dbReference>
<dbReference type="Gene3D" id="3.30.565.10">
    <property type="entry name" value="Histidine kinase-like ATPase, C-terminal domain"/>
    <property type="match status" value="1"/>
</dbReference>
<keyword evidence="9" id="KW-0902">Two-component regulatory system</keyword>
<dbReference type="InterPro" id="IPR003661">
    <property type="entry name" value="HisK_dim/P_dom"/>
</dbReference>
<dbReference type="InterPro" id="IPR003594">
    <property type="entry name" value="HATPase_dom"/>
</dbReference>
<dbReference type="CDD" id="cd00082">
    <property type="entry name" value="HisKA"/>
    <property type="match status" value="1"/>
</dbReference>
<dbReference type="GO" id="GO:0016020">
    <property type="term" value="C:membrane"/>
    <property type="evidence" value="ECO:0007669"/>
    <property type="project" value="UniProtKB-SubCell"/>
</dbReference>
<evidence type="ECO:0000256" key="6">
    <source>
        <dbReference type="ARBA" id="ARBA00022692"/>
    </source>
</evidence>
<dbReference type="SMART" id="SM00387">
    <property type="entry name" value="HATPase_c"/>
    <property type="match status" value="1"/>
</dbReference>
<comment type="subcellular location">
    <subcellularLocation>
        <location evidence="2">Membrane</location>
    </subcellularLocation>
</comment>
<evidence type="ECO:0000259" key="12">
    <source>
        <dbReference type="PROSITE" id="PS50109"/>
    </source>
</evidence>
<dbReference type="InterPro" id="IPR036097">
    <property type="entry name" value="HisK_dim/P_sf"/>
</dbReference>
<dbReference type="InterPro" id="IPR050428">
    <property type="entry name" value="TCS_sensor_his_kinase"/>
</dbReference>
<dbReference type="SUPFAM" id="SSF55874">
    <property type="entry name" value="ATPase domain of HSP90 chaperone/DNA topoisomerase II/histidine kinase"/>
    <property type="match status" value="1"/>
</dbReference>
<feature type="transmembrane region" description="Helical" evidence="11">
    <location>
        <begin position="6"/>
        <end position="28"/>
    </location>
</feature>
<dbReference type="SUPFAM" id="SSF47384">
    <property type="entry name" value="Homodimeric domain of signal transducing histidine kinase"/>
    <property type="match status" value="1"/>
</dbReference>
<sequence length="484" mass="53691">MRKLSLTQRLTLVFALMLVISSSLILFIQDRNRTQYSDAMIQNLSRDLASSIAKSGTLMNAQGTAVPAIKTVFGQMMSYNPSVEVYLLDTQGHILANDAPAGHMHHQKVDIQPVRALLAGAPLPIYGKDPRSASALKVFSAAPILDGDRTVGYLYVILQGENYQQLQQGVLTSVLRSSMFWSVIVILACGLLAGACAFYWVTRPVRKLTQQVTAHDADRQPIIEQLAALPVSKQQDEVAQLKNAFIEMARRIAAQVQALELKDQQRREFVANISHDLRTPLMSIQGYLETLSVKATSLSEAERSRYLQIALTQSEKVGMLAQQLFELARLEHGVVTPQRERFSLSDLVQDVMQKFGLAIEKSQLDFHFDIEPGIPLVDADMSMIERVLTNLVDNAIRHTPSGGVIKLRIWSQEQKVMLELEDSGPGISPAVSETLFERPSITDPTRRDNGGLGLVIVRRMLQLHQGDISLIEAPGACFRIFVPL</sequence>
<keyword evidence="7 14" id="KW-0418">Kinase</keyword>
<dbReference type="Pfam" id="PF02518">
    <property type="entry name" value="HATPase_c"/>
    <property type="match status" value="1"/>
</dbReference>
<dbReference type="PRINTS" id="PR00344">
    <property type="entry name" value="BCTRLSENSOR"/>
</dbReference>
<dbReference type="GO" id="GO:0000155">
    <property type="term" value="F:phosphorelay sensor kinase activity"/>
    <property type="evidence" value="ECO:0007669"/>
    <property type="project" value="InterPro"/>
</dbReference>
<dbReference type="OrthoDB" id="9804645at2"/>
<dbReference type="AlphaFoldDB" id="A0A1X1D660"/>
<evidence type="ECO:0000256" key="10">
    <source>
        <dbReference type="ARBA" id="ARBA00023136"/>
    </source>
</evidence>
<evidence type="ECO:0000256" key="7">
    <source>
        <dbReference type="ARBA" id="ARBA00022777"/>
    </source>
</evidence>
<dbReference type="RefSeq" id="WP_084931945.1">
    <property type="nucleotide sequence ID" value="NZ_MLFR01000001.1"/>
</dbReference>
<dbReference type="CDD" id="cd00075">
    <property type="entry name" value="HATPase"/>
    <property type="match status" value="1"/>
</dbReference>
<keyword evidence="10 11" id="KW-0472">Membrane</keyword>
<accession>A0A1X1D660</accession>
<evidence type="ECO:0000256" key="5">
    <source>
        <dbReference type="ARBA" id="ARBA00022679"/>
    </source>
</evidence>
<dbReference type="InterPro" id="IPR036890">
    <property type="entry name" value="HATPase_C_sf"/>
</dbReference>
<evidence type="ECO:0000256" key="8">
    <source>
        <dbReference type="ARBA" id="ARBA00022989"/>
    </source>
</evidence>
<dbReference type="Gene3D" id="6.10.340.10">
    <property type="match status" value="1"/>
</dbReference>
<keyword evidence="4" id="KW-0597">Phosphoprotein</keyword>
<dbReference type="CDD" id="cd06225">
    <property type="entry name" value="HAMP"/>
    <property type="match status" value="1"/>
</dbReference>
<dbReference type="EMBL" id="MLFR01000001">
    <property type="protein sequence ID" value="ORM72148.1"/>
    <property type="molecule type" value="Genomic_DNA"/>
</dbReference>
<dbReference type="Gene3D" id="1.10.287.130">
    <property type="match status" value="1"/>
</dbReference>
<protein>
    <recommendedName>
        <fullName evidence="3">histidine kinase</fullName>
        <ecNumber evidence="3">2.7.13.3</ecNumber>
    </recommendedName>
</protein>
<organism evidence="14 15">
    <name type="scientific">Pantoea rwandensis</name>
    <dbReference type="NCBI Taxonomy" id="1076550"/>
    <lineage>
        <taxon>Bacteria</taxon>
        <taxon>Pseudomonadati</taxon>
        <taxon>Pseudomonadota</taxon>
        <taxon>Gammaproteobacteria</taxon>
        <taxon>Enterobacterales</taxon>
        <taxon>Erwiniaceae</taxon>
        <taxon>Pantoea</taxon>
    </lineage>
</organism>
<evidence type="ECO:0000313" key="14">
    <source>
        <dbReference type="EMBL" id="ORM72148.1"/>
    </source>
</evidence>
<dbReference type="FunFam" id="1.10.287.130:FF:000001">
    <property type="entry name" value="Two-component sensor histidine kinase"/>
    <property type="match status" value="1"/>
</dbReference>
<comment type="catalytic activity">
    <reaction evidence="1">
        <text>ATP + protein L-histidine = ADP + protein N-phospho-L-histidine.</text>
        <dbReference type="EC" id="2.7.13.3"/>
    </reaction>
</comment>
<dbReference type="InterPro" id="IPR004358">
    <property type="entry name" value="Sig_transdc_His_kin-like_C"/>
</dbReference>
<dbReference type="InterPro" id="IPR003660">
    <property type="entry name" value="HAMP_dom"/>
</dbReference>
<feature type="transmembrane region" description="Helical" evidence="11">
    <location>
        <begin position="180"/>
        <end position="201"/>
    </location>
</feature>
<name>A0A1X1D660_9GAMM</name>
<comment type="caution">
    <text evidence="14">The sequence shown here is derived from an EMBL/GenBank/DDBJ whole genome shotgun (WGS) entry which is preliminary data.</text>
</comment>
<evidence type="ECO:0000256" key="11">
    <source>
        <dbReference type="SAM" id="Phobius"/>
    </source>
</evidence>
<dbReference type="PANTHER" id="PTHR45436:SF5">
    <property type="entry name" value="SENSOR HISTIDINE KINASE TRCS"/>
    <property type="match status" value="1"/>
</dbReference>
<dbReference type="InterPro" id="IPR005467">
    <property type="entry name" value="His_kinase_dom"/>
</dbReference>
<evidence type="ECO:0000256" key="2">
    <source>
        <dbReference type="ARBA" id="ARBA00004370"/>
    </source>
</evidence>
<dbReference type="PROSITE" id="PS50109">
    <property type="entry name" value="HIS_KIN"/>
    <property type="match status" value="1"/>
</dbReference>
<dbReference type="Proteomes" id="UP000193558">
    <property type="component" value="Unassembled WGS sequence"/>
</dbReference>
<dbReference type="PANTHER" id="PTHR45436">
    <property type="entry name" value="SENSOR HISTIDINE KINASE YKOH"/>
    <property type="match status" value="1"/>
</dbReference>
<keyword evidence="8 11" id="KW-1133">Transmembrane helix</keyword>
<evidence type="ECO:0000256" key="4">
    <source>
        <dbReference type="ARBA" id="ARBA00022553"/>
    </source>
</evidence>
<keyword evidence="5" id="KW-0808">Transferase</keyword>
<reference evidence="14 15" key="1">
    <citation type="journal article" date="2017" name="Antonie Van Leeuwenhoek">
        <title>Phylogenomic resolution of the bacterial genus Pantoea and its relationship with Erwinia and Tatumella.</title>
        <authorList>
            <person name="Palmer M."/>
            <person name="Steenkamp E.T."/>
            <person name="Coetzee M.P."/>
            <person name="Chan W.Y."/>
            <person name="van Zyl E."/>
            <person name="De Maayer P."/>
            <person name="Coutinho T.A."/>
            <person name="Blom J."/>
            <person name="Smits T.H."/>
            <person name="Duffy B."/>
            <person name="Venter S.N."/>
        </authorList>
    </citation>
    <scope>NUCLEOTIDE SEQUENCE [LARGE SCALE GENOMIC DNA]</scope>
    <source>
        <strain evidence="14 15">LMG 26275</strain>
    </source>
</reference>
<keyword evidence="6 11" id="KW-0812">Transmembrane</keyword>
<feature type="domain" description="HAMP" evidence="13">
    <location>
        <begin position="229"/>
        <end position="257"/>
    </location>
</feature>
<dbReference type="PROSITE" id="PS50885">
    <property type="entry name" value="HAMP"/>
    <property type="match status" value="1"/>
</dbReference>
<evidence type="ECO:0000313" key="15">
    <source>
        <dbReference type="Proteomes" id="UP000193558"/>
    </source>
</evidence>
<evidence type="ECO:0000256" key="1">
    <source>
        <dbReference type="ARBA" id="ARBA00000085"/>
    </source>
</evidence>